<keyword evidence="10" id="KW-1185">Reference proteome</keyword>
<dbReference type="InterPro" id="IPR002933">
    <property type="entry name" value="Peptidase_M20"/>
</dbReference>
<dbReference type="GO" id="GO:0009085">
    <property type="term" value="P:lysine biosynthetic process"/>
    <property type="evidence" value="ECO:0007669"/>
    <property type="project" value="UniProtKB-KW"/>
</dbReference>
<feature type="binding site" evidence="8">
    <location>
        <position position="72"/>
    </location>
    <ligand>
        <name>Zn(2+)</name>
        <dbReference type="ChEBI" id="CHEBI:29105"/>
        <label>1</label>
    </ligand>
</feature>
<keyword evidence="2" id="KW-0028">Amino-acid biosynthesis</keyword>
<dbReference type="PROSITE" id="PS00758">
    <property type="entry name" value="ARGE_DAPE_CPG2_1"/>
    <property type="match status" value="1"/>
</dbReference>
<keyword evidence="1" id="KW-0963">Cytoplasm</keyword>
<accession>A0A1G8BEP9</accession>
<keyword evidence="7" id="KW-0170">Cobalt</keyword>
<dbReference type="PANTHER" id="PTHR43808">
    <property type="entry name" value="ACETYLORNITHINE DEACETYLASE"/>
    <property type="match status" value="1"/>
</dbReference>
<reference evidence="10" key="1">
    <citation type="submission" date="2016-10" db="EMBL/GenBank/DDBJ databases">
        <authorList>
            <person name="Varghese N."/>
            <person name="Submissions S."/>
        </authorList>
    </citation>
    <scope>NUCLEOTIDE SEQUENCE [LARGE SCALE GENOMIC DNA]</scope>
    <source>
        <strain evidence="10">CGMCC 4.3506</strain>
    </source>
</reference>
<dbReference type="InterPro" id="IPR001261">
    <property type="entry name" value="ArgE/DapE_CS"/>
</dbReference>
<evidence type="ECO:0000313" key="10">
    <source>
        <dbReference type="Proteomes" id="UP000199623"/>
    </source>
</evidence>
<dbReference type="EMBL" id="FNCC01000019">
    <property type="protein sequence ID" value="SDH31503.1"/>
    <property type="molecule type" value="Genomic_DNA"/>
</dbReference>
<dbReference type="AlphaFoldDB" id="A0A1G8BEP9"/>
<evidence type="ECO:0000256" key="7">
    <source>
        <dbReference type="ARBA" id="ARBA00023285"/>
    </source>
</evidence>
<protein>
    <submittedName>
        <fullName evidence="9">Acetylornithine deacetylase</fullName>
    </submittedName>
</protein>
<dbReference type="STRING" id="200378.SAMN05216553_11928"/>
<dbReference type="GO" id="GO:0008270">
    <property type="term" value="F:zinc ion binding"/>
    <property type="evidence" value="ECO:0007669"/>
    <property type="project" value="InterPro"/>
</dbReference>
<dbReference type="GO" id="GO:0050897">
    <property type="term" value="F:cobalt ion binding"/>
    <property type="evidence" value="ECO:0007669"/>
    <property type="project" value="InterPro"/>
</dbReference>
<evidence type="ECO:0000256" key="3">
    <source>
        <dbReference type="ARBA" id="ARBA00022723"/>
    </source>
</evidence>
<sequence>MTPGHRVSDTHAVGLLRRMLEIPSPSYGEAALATFLVDAMAELGFDTHIDETGNAIGEIRRGSGPTVMLLGHLDTVPGDLPVRSEGGRLYGCGAVDAKGPLAAMICAAASATGLRGRVIVAGVVEEETPGSRGATAIRERHRPPDALVVGEPSGWSSVVLGYKGKADLRYRVQRSSVHPTHPDPKAAELVVRAWPALLDALGPGTGHTRFDQPGATLTSITGELTSAEAELSVRTPIGFDLAALLAELRRRLPEGELTVVNSVAACRVGRTDPVVRALVHGIRQQRGRPVMKVKTATSDMNTLAEAWSGVPMATYGPGDSKLDHTPDEHINLADYTRGIQVLRAAVEQLGAPGAIAPPARLRLISGKDVR</sequence>
<dbReference type="RefSeq" id="WP_090058312.1">
    <property type="nucleotide sequence ID" value="NZ_FNCC01000019.1"/>
</dbReference>
<evidence type="ECO:0000256" key="4">
    <source>
        <dbReference type="ARBA" id="ARBA00022801"/>
    </source>
</evidence>
<evidence type="ECO:0000256" key="1">
    <source>
        <dbReference type="ARBA" id="ARBA00022490"/>
    </source>
</evidence>
<evidence type="ECO:0000256" key="5">
    <source>
        <dbReference type="ARBA" id="ARBA00022833"/>
    </source>
</evidence>
<organism evidence="9 10">
    <name type="scientific">Lentzea fradiae</name>
    <dbReference type="NCBI Taxonomy" id="200378"/>
    <lineage>
        <taxon>Bacteria</taxon>
        <taxon>Bacillati</taxon>
        <taxon>Actinomycetota</taxon>
        <taxon>Actinomycetes</taxon>
        <taxon>Pseudonocardiales</taxon>
        <taxon>Pseudonocardiaceae</taxon>
        <taxon>Lentzea</taxon>
    </lineage>
</organism>
<dbReference type="InterPro" id="IPR008007">
    <property type="entry name" value="Peptidase_M42"/>
</dbReference>
<proteinExistence type="inferred from homology"/>
<dbReference type="SUPFAM" id="SSF53187">
    <property type="entry name" value="Zn-dependent exopeptidases"/>
    <property type="match status" value="1"/>
</dbReference>
<evidence type="ECO:0000256" key="8">
    <source>
        <dbReference type="PIRSR" id="PIRSR001123-2"/>
    </source>
</evidence>
<evidence type="ECO:0000256" key="2">
    <source>
        <dbReference type="ARBA" id="ARBA00022605"/>
    </source>
</evidence>
<comment type="cofactor">
    <cofactor evidence="8">
        <name>a divalent metal cation</name>
        <dbReference type="ChEBI" id="CHEBI:60240"/>
    </cofactor>
    <text evidence="8">Binds 2 divalent metal cations per subunit.</text>
</comment>
<keyword evidence="5" id="KW-0862">Zinc</keyword>
<dbReference type="OrthoDB" id="7055905at2"/>
<dbReference type="Proteomes" id="UP000199623">
    <property type="component" value="Unassembled WGS sequence"/>
</dbReference>
<keyword evidence="6" id="KW-0457">Lysine biosynthesis</keyword>
<dbReference type="NCBIfam" id="TIGR01902">
    <property type="entry name" value="dapE-lys-deAc"/>
    <property type="match status" value="1"/>
</dbReference>
<evidence type="ECO:0000313" key="9">
    <source>
        <dbReference type="EMBL" id="SDH31503.1"/>
    </source>
</evidence>
<dbReference type="PIRSF" id="PIRSF001123">
    <property type="entry name" value="PepA_GA"/>
    <property type="match status" value="1"/>
</dbReference>
<dbReference type="InterPro" id="IPR050072">
    <property type="entry name" value="Peptidase_M20A"/>
</dbReference>
<dbReference type="Pfam" id="PF01546">
    <property type="entry name" value="Peptidase_M20"/>
    <property type="match status" value="1"/>
</dbReference>
<gene>
    <name evidence="9" type="ORF">SAMN05216553_11928</name>
</gene>
<keyword evidence="3 8" id="KW-0479">Metal-binding</keyword>
<dbReference type="PANTHER" id="PTHR43808:SF28">
    <property type="entry name" value="[LYSW]-LYSINE_[LYSW]-ORNITHINE HYDROLASE"/>
    <property type="match status" value="1"/>
</dbReference>
<dbReference type="GO" id="GO:0016811">
    <property type="term" value="F:hydrolase activity, acting on carbon-nitrogen (but not peptide) bonds, in linear amides"/>
    <property type="evidence" value="ECO:0007669"/>
    <property type="project" value="InterPro"/>
</dbReference>
<dbReference type="HAMAP" id="MF_01120">
    <property type="entry name" value="LysK"/>
    <property type="match status" value="1"/>
</dbReference>
<dbReference type="InterPro" id="IPR010175">
    <property type="entry name" value="LysK"/>
</dbReference>
<dbReference type="Gene3D" id="3.40.630.10">
    <property type="entry name" value="Zn peptidases"/>
    <property type="match status" value="2"/>
</dbReference>
<keyword evidence="4" id="KW-0378">Hydrolase</keyword>
<evidence type="ECO:0000256" key="6">
    <source>
        <dbReference type="ARBA" id="ARBA00023154"/>
    </source>
</evidence>
<name>A0A1G8BEP9_9PSEU</name>